<feature type="transmembrane region" description="Helical" evidence="13">
    <location>
        <begin position="178"/>
        <end position="197"/>
    </location>
</feature>
<dbReference type="HAMAP" id="MF_01350">
    <property type="entry name" value="NDH1_NuoH"/>
    <property type="match status" value="1"/>
</dbReference>
<keyword evidence="7" id="KW-0999">Mitochondrion inner membrane</keyword>
<proteinExistence type="inferred from homology"/>
<keyword evidence="6 11" id="KW-0812">Transmembrane</keyword>
<accession>A0A6H0EVR4</accession>
<feature type="transmembrane region" description="Helical" evidence="13">
    <location>
        <begin position="146"/>
        <end position="166"/>
    </location>
</feature>
<comment type="catalytic activity">
    <reaction evidence="12">
        <text>a ubiquinone + NADH + 5 H(+)(in) = a ubiquinol + NAD(+) + 4 H(+)(out)</text>
        <dbReference type="Rhea" id="RHEA:29091"/>
        <dbReference type="Rhea" id="RHEA-COMP:9565"/>
        <dbReference type="Rhea" id="RHEA-COMP:9566"/>
        <dbReference type="ChEBI" id="CHEBI:15378"/>
        <dbReference type="ChEBI" id="CHEBI:16389"/>
        <dbReference type="ChEBI" id="CHEBI:17976"/>
        <dbReference type="ChEBI" id="CHEBI:57540"/>
        <dbReference type="ChEBI" id="CHEBI:57945"/>
        <dbReference type="EC" id="7.1.1.2"/>
    </reaction>
</comment>
<keyword evidence="11" id="KW-0520">NAD</keyword>
<organism evidence="14">
    <name type="scientific">Neelides sp. FZ-2019</name>
    <dbReference type="NCBI Taxonomy" id="2583951"/>
    <lineage>
        <taxon>Eukaryota</taxon>
        <taxon>Metazoa</taxon>
        <taxon>Ecdysozoa</taxon>
        <taxon>Arthropoda</taxon>
        <taxon>Hexapoda</taxon>
        <taxon>Collembola</taxon>
        <taxon>Neelipleona</taxon>
        <taxon>Neelidae</taxon>
        <taxon>Neelides</taxon>
    </lineage>
</organism>
<name>A0A6H0EVR4_9HEXA</name>
<feature type="transmembrane region" description="Helical" evidence="13">
    <location>
        <begin position="107"/>
        <end position="126"/>
    </location>
</feature>
<evidence type="ECO:0000256" key="9">
    <source>
        <dbReference type="ARBA" id="ARBA00023075"/>
    </source>
</evidence>
<evidence type="ECO:0000256" key="10">
    <source>
        <dbReference type="ARBA" id="ARBA00023136"/>
    </source>
</evidence>
<evidence type="ECO:0000256" key="1">
    <source>
        <dbReference type="ARBA" id="ARBA00003257"/>
    </source>
</evidence>
<keyword evidence="12 14" id="KW-0496">Mitochondrion</keyword>
<reference evidence="14" key="1">
    <citation type="submission" date="2019-01" db="EMBL/GenBank/DDBJ databases">
        <title>Mitochondrial phylogenomics of Collembola.</title>
        <authorList>
            <person name="Sun X."/>
            <person name="Xie Z.-J."/>
            <person name="Dong J."/>
            <person name="Yu D.-Y."/>
        </authorList>
    </citation>
    <scope>NUCLEOTIDE SEQUENCE</scope>
</reference>
<evidence type="ECO:0000256" key="11">
    <source>
        <dbReference type="RuleBase" id="RU000471"/>
    </source>
</evidence>
<dbReference type="GO" id="GO:0008137">
    <property type="term" value="F:NADH dehydrogenase (ubiquinone) activity"/>
    <property type="evidence" value="ECO:0007669"/>
    <property type="project" value="UniProtKB-EC"/>
</dbReference>
<dbReference type="GO" id="GO:0009060">
    <property type="term" value="P:aerobic respiration"/>
    <property type="evidence" value="ECO:0007669"/>
    <property type="project" value="TreeGrafter"/>
</dbReference>
<dbReference type="InterPro" id="IPR001694">
    <property type="entry name" value="NADH_UbQ_OxRdtase_su1/FPO"/>
</dbReference>
<dbReference type="EMBL" id="MK431893">
    <property type="protein sequence ID" value="QIT06418.1"/>
    <property type="molecule type" value="Genomic_DNA"/>
</dbReference>
<evidence type="ECO:0000256" key="5">
    <source>
        <dbReference type="ARBA" id="ARBA00022448"/>
    </source>
</evidence>
<geneLocation type="mitochondrion" evidence="14"/>
<evidence type="ECO:0000256" key="6">
    <source>
        <dbReference type="ARBA" id="ARBA00022692"/>
    </source>
</evidence>
<sequence>MLLEDLFKLVSMMIEVVGVLVSVAFMVLLERSVLGYAQLRKGPNSVGLGGLLQSFADAVKLFLKEQMVPLFSLFLVFQVGPILALGSSLFLWLILPMKSSCFWSSMSVLFMLSVLSLGVYVILLSGWSSNSEYAMLGGMRGVAQTISYEVSLVMIFLSFVLISQSLSLWEIGYWGKEFLLFFIYSPLVLCWGASMLAETNRTPFDFAEGESELVSGFNIEYSSGGFSLLFLGEYSSIIFMSYLFVILFFWVGALPVLSFLGMFFSFVFIWVRGSFPRHRYDKLMGLAWKSFLPISLMIFLFYLLVISV</sequence>
<evidence type="ECO:0000256" key="2">
    <source>
        <dbReference type="ARBA" id="ARBA00004448"/>
    </source>
</evidence>
<evidence type="ECO:0000256" key="4">
    <source>
        <dbReference type="ARBA" id="ARBA00021009"/>
    </source>
</evidence>
<feature type="transmembrane region" description="Helical" evidence="13">
    <location>
        <begin position="283"/>
        <end position="305"/>
    </location>
</feature>
<comment type="function">
    <text evidence="1">Core subunit of the mitochondrial membrane respiratory chain NADH dehydrogenase (Complex I) that is believed to belong to the minimal assembly required for catalysis. Complex I functions in the transfer of electrons from NADH to the respiratory chain. The immediate electron acceptor for the enzyme is believed to be ubiquinone.</text>
</comment>
<gene>
    <name evidence="14" type="primary">ND1</name>
</gene>
<evidence type="ECO:0000313" key="14">
    <source>
        <dbReference type="EMBL" id="QIT06418.1"/>
    </source>
</evidence>
<keyword evidence="5" id="KW-0813">Transport</keyword>
<evidence type="ECO:0000256" key="7">
    <source>
        <dbReference type="ARBA" id="ARBA00022792"/>
    </source>
</evidence>
<evidence type="ECO:0000256" key="12">
    <source>
        <dbReference type="RuleBase" id="RU000473"/>
    </source>
</evidence>
<feature type="transmembrane region" description="Helical" evidence="13">
    <location>
        <begin position="70"/>
        <end position="95"/>
    </location>
</feature>
<protein>
    <recommendedName>
        <fullName evidence="4 12">NADH-ubiquinone oxidoreductase chain 1</fullName>
        <ecNumber evidence="12">7.1.1.2</ecNumber>
    </recommendedName>
</protein>
<feature type="transmembrane region" description="Helical" evidence="13">
    <location>
        <begin position="238"/>
        <end position="271"/>
    </location>
</feature>
<dbReference type="GO" id="GO:0003954">
    <property type="term" value="F:NADH dehydrogenase activity"/>
    <property type="evidence" value="ECO:0007669"/>
    <property type="project" value="TreeGrafter"/>
</dbReference>
<dbReference type="PROSITE" id="PS00668">
    <property type="entry name" value="COMPLEX1_ND1_2"/>
    <property type="match status" value="1"/>
</dbReference>
<dbReference type="GO" id="GO:0005743">
    <property type="term" value="C:mitochondrial inner membrane"/>
    <property type="evidence" value="ECO:0007669"/>
    <property type="project" value="UniProtKB-SubCell"/>
</dbReference>
<evidence type="ECO:0000256" key="13">
    <source>
        <dbReference type="SAM" id="Phobius"/>
    </source>
</evidence>
<dbReference type="Pfam" id="PF00146">
    <property type="entry name" value="NADHdh"/>
    <property type="match status" value="1"/>
</dbReference>
<comment type="subcellular location">
    <subcellularLocation>
        <location evidence="2 11">Mitochondrion inner membrane</location>
        <topology evidence="2 11">Multi-pass membrane protein</topology>
    </subcellularLocation>
</comment>
<comment type="similarity">
    <text evidence="3 11">Belongs to the complex I subunit 1 family.</text>
</comment>
<dbReference type="AlphaFoldDB" id="A0A6H0EVR4"/>
<dbReference type="PROSITE" id="PS00667">
    <property type="entry name" value="COMPLEX1_ND1_1"/>
    <property type="match status" value="1"/>
</dbReference>
<keyword evidence="9 12" id="KW-0830">Ubiquinone</keyword>
<keyword evidence="8 13" id="KW-1133">Transmembrane helix</keyword>
<dbReference type="InterPro" id="IPR018086">
    <property type="entry name" value="NADH_UbQ_OxRdtase_su1_CS"/>
</dbReference>
<dbReference type="PANTHER" id="PTHR11432:SF3">
    <property type="entry name" value="NADH-UBIQUINONE OXIDOREDUCTASE CHAIN 1"/>
    <property type="match status" value="1"/>
</dbReference>
<evidence type="ECO:0000256" key="3">
    <source>
        <dbReference type="ARBA" id="ARBA00010535"/>
    </source>
</evidence>
<keyword evidence="10 13" id="KW-0472">Membrane</keyword>
<evidence type="ECO:0000256" key="8">
    <source>
        <dbReference type="ARBA" id="ARBA00022989"/>
    </source>
</evidence>
<dbReference type="EC" id="7.1.1.2" evidence="12"/>
<feature type="transmembrane region" description="Helical" evidence="13">
    <location>
        <begin position="12"/>
        <end position="29"/>
    </location>
</feature>
<dbReference type="PANTHER" id="PTHR11432">
    <property type="entry name" value="NADH DEHYDROGENASE SUBUNIT 1"/>
    <property type="match status" value="1"/>
</dbReference>